<sequence length="358" mass="40659">MALWKKGQTTQEEAVTMSALRELLEKQKEDFANLLDQQEKNLKSFVGMATDATNQRIESLAREVRGVSESLLQYSQEEVEGVNASSAQREQRLKEIKAKLERAKTKIPKRAERTEDQSGRTDDQMDVTVVQHPDGAGNCDQGDQPVAAVTEKQNDGGADGTDNGHYSDMLQLFDSTMDNLFKRVSEKTCIPVKYLRIMCDSKQLEYSEWKRLSDYNIENLSTLHVLLRLSDCVSGEPCSECHPLSPPRARRELEEDVDTSSSDSDPEEGSDIWRLSVVCNDGRTNAINIHKDASVDDLIHKICDKKNMSMDPEFLRFLYKRQLLEYGQGKYLSDFDIQDKSIVHVTTHPIWQEDSDSD</sequence>
<feature type="region of interest" description="Disordered" evidence="3">
    <location>
        <begin position="240"/>
        <end position="269"/>
    </location>
</feature>
<comment type="subcellular location">
    <subcellularLocation>
        <location evidence="1">Cytoplasm</location>
        <location evidence="1">Cytosol</location>
    </subcellularLocation>
</comment>
<dbReference type="PANTHER" id="PTHR46555">
    <property type="entry name" value="UBIQUITIN-LIKE PROTEIN 4A"/>
    <property type="match status" value="1"/>
</dbReference>
<dbReference type="Gene3D" id="3.10.20.90">
    <property type="entry name" value="Phosphatidylinositol 3-kinase Catalytic Subunit, Chain A, domain 1"/>
    <property type="match status" value="2"/>
</dbReference>
<keyword evidence="2" id="KW-0963">Cytoplasm</keyword>
<name>A0A6P4XSL7_BRABE</name>
<dbReference type="GeneID" id="109466355"/>
<dbReference type="GO" id="GO:0071816">
    <property type="term" value="P:tail-anchored membrane protein insertion into ER membrane"/>
    <property type="evidence" value="ECO:0007669"/>
    <property type="project" value="TreeGrafter"/>
</dbReference>
<evidence type="ECO:0000256" key="2">
    <source>
        <dbReference type="ARBA" id="ARBA00022490"/>
    </source>
</evidence>
<dbReference type="SMART" id="SM00213">
    <property type="entry name" value="UBQ"/>
    <property type="match status" value="2"/>
</dbReference>
<reference evidence="6" key="1">
    <citation type="submission" date="2025-08" db="UniProtKB">
        <authorList>
            <consortium name="RefSeq"/>
        </authorList>
    </citation>
    <scope>IDENTIFICATION</scope>
    <source>
        <tissue evidence="6">Gonad</tissue>
    </source>
</reference>
<dbReference type="Pfam" id="PF00240">
    <property type="entry name" value="ubiquitin"/>
    <property type="match status" value="2"/>
</dbReference>
<dbReference type="KEGG" id="bbel:109466355"/>
<dbReference type="PROSITE" id="PS50053">
    <property type="entry name" value="UBIQUITIN_2"/>
    <property type="match status" value="2"/>
</dbReference>
<gene>
    <name evidence="6" type="primary">LOC109466355</name>
</gene>
<proteinExistence type="predicted"/>
<feature type="domain" description="Ubiquitin-like" evidence="4">
    <location>
        <begin position="174"/>
        <end position="228"/>
    </location>
</feature>
<dbReference type="GO" id="GO:0071818">
    <property type="term" value="C:BAT3 complex"/>
    <property type="evidence" value="ECO:0007669"/>
    <property type="project" value="TreeGrafter"/>
</dbReference>
<organism evidence="5 6">
    <name type="scientific">Branchiostoma belcheri</name>
    <name type="common">Amphioxus</name>
    <dbReference type="NCBI Taxonomy" id="7741"/>
    <lineage>
        <taxon>Eukaryota</taxon>
        <taxon>Metazoa</taxon>
        <taxon>Chordata</taxon>
        <taxon>Cephalochordata</taxon>
        <taxon>Leptocardii</taxon>
        <taxon>Amphioxiformes</taxon>
        <taxon>Branchiostomatidae</taxon>
        <taxon>Branchiostoma</taxon>
    </lineage>
</organism>
<dbReference type="AlphaFoldDB" id="A0A6P4XSL7"/>
<dbReference type="GO" id="GO:0051087">
    <property type="term" value="F:protein-folding chaperone binding"/>
    <property type="evidence" value="ECO:0007669"/>
    <property type="project" value="TreeGrafter"/>
</dbReference>
<dbReference type="RefSeq" id="XP_019619625.1">
    <property type="nucleotide sequence ID" value="XM_019764066.1"/>
</dbReference>
<protein>
    <submittedName>
        <fullName evidence="6">Uncharacterized protein LOC109466355</fullName>
    </submittedName>
</protein>
<feature type="compositionally biased region" description="Acidic residues" evidence="3">
    <location>
        <begin position="254"/>
        <end position="269"/>
    </location>
</feature>
<evidence type="ECO:0000256" key="1">
    <source>
        <dbReference type="ARBA" id="ARBA00004514"/>
    </source>
</evidence>
<feature type="domain" description="Ubiquitin-like" evidence="4">
    <location>
        <begin position="273"/>
        <end position="345"/>
    </location>
</feature>
<accession>A0A6P4XSL7</accession>
<dbReference type="Proteomes" id="UP000515135">
    <property type="component" value="Unplaced"/>
</dbReference>
<dbReference type="PANTHER" id="PTHR46555:SF1">
    <property type="entry name" value="UBIQUITIN-LIKE PROTEIN 4A"/>
    <property type="match status" value="1"/>
</dbReference>
<dbReference type="CDD" id="cd17039">
    <property type="entry name" value="Ubl_ubiquitin_like"/>
    <property type="match status" value="2"/>
</dbReference>
<dbReference type="SUPFAM" id="SSF54236">
    <property type="entry name" value="Ubiquitin-like"/>
    <property type="match status" value="2"/>
</dbReference>
<dbReference type="InterPro" id="IPR029071">
    <property type="entry name" value="Ubiquitin-like_domsf"/>
</dbReference>
<evidence type="ECO:0000259" key="4">
    <source>
        <dbReference type="PROSITE" id="PS50053"/>
    </source>
</evidence>
<evidence type="ECO:0000313" key="5">
    <source>
        <dbReference type="Proteomes" id="UP000515135"/>
    </source>
</evidence>
<evidence type="ECO:0000313" key="6">
    <source>
        <dbReference type="RefSeq" id="XP_019619625.1"/>
    </source>
</evidence>
<dbReference type="InterPro" id="IPR000626">
    <property type="entry name" value="Ubiquitin-like_dom"/>
</dbReference>
<dbReference type="InterPro" id="IPR047154">
    <property type="entry name" value="UBL4A-like"/>
</dbReference>
<keyword evidence="5" id="KW-1185">Reference proteome</keyword>
<evidence type="ECO:0000256" key="3">
    <source>
        <dbReference type="SAM" id="MobiDB-lite"/>
    </source>
</evidence>
<dbReference type="GO" id="GO:0006620">
    <property type="term" value="P:post-translational protein targeting to endoplasmic reticulum membrane"/>
    <property type="evidence" value="ECO:0007669"/>
    <property type="project" value="InterPro"/>
</dbReference>